<dbReference type="Proteomes" id="UP000005508">
    <property type="component" value="Unassembled WGS sequence"/>
</dbReference>
<dbReference type="AlphaFoldDB" id="G4AB44"/>
<accession>G4AB44</accession>
<organism evidence="1 2">
    <name type="scientific">Aggregatibacter actinomycetemcomitans serotype e str. SC1083</name>
    <dbReference type="NCBI Taxonomy" id="907488"/>
    <lineage>
        <taxon>Bacteria</taxon>
        <taxon>Pseudomonadati</taxon>
        <taxon>Pseudomonadota</taxon>
        <taxon>Gammaproteobacteria</taxon>
        <taxon>Pasteurellales</taxon>
        <taxon>Pasteurellaceae</taxon>
        <taxon>Aggregatibacter</taxon>
    </lineage>
</organism>
<protein>
    <submittedName>
        <fullName evidence="1">Uncharacterized protein</fullName>
    </submittedName>
</protein>
<dbReference type="PATRIC" id="fig|907488.3.peg.2026"/>
<comment type="caution">
    <text evidence="1">The sequence shown here is derived from an EMBL/GenBank/DDBJ whole genome shotgun (WGS) entry which is preliminary data.</text>
</comment>
<evidence type="ECO:0000313" key="2">
    <source>
        <dbReference type="Proteomes" id="UP000005508"/>
    </source>
</evidence>
<sequence>MAEICLGRTGKDWDSASTLLTNHGLCIDEKATGSAAYELGCQIPLVV</sequence>
<name>G4AB44_AGGAC</name>
<gene>
    <name evidence="1" type="ORF">SC1083_2077</name>
</gene>
<evidence type="ECO:0000313" key="1">
    <source>
        <dbReference type="EMBL" id="EGY32385.1"/>
    </source>
</evidence>
<proteinExistence type="predicted"/>
<reference evidence="1 2" key="1">
    <citation type="submission" date="2010-10" db="EMBL/GenBank/DDBJ databases">
        <authorList>
            <person name="Chen C."/>
            <person name="Kittichotirat W."/>
            <person name="Asikainen S."/>
            <person name="Bumgarner R."/>
        </authorList>
    </citation>
    <scope>NUCLEOTIDE SEQUENCE [LARGE SCALE GENOMIC DNA]</scope>
    <source>
        <strain evidence="1 2">SC1083</strain>
    </source>
</reference>
<dbReference type="EMBL" id="AEJM01000048">
    <property type="protein sequence ID" value="EGY32385.1"/>
    <property type="molecule type" value="Genomic_DNA"/>
</dbReference>